<dbReference type="Pfam" id="PF02086">
    <property type="entry name" value="MethyltransfD12"/>
    <property type="match status" value="1"/>
</dbReference>
<comment type="catalytic activity">
    <reaction evidence="6">
        <text>a 2'-deoxyadenosine in DNA + S-adenosyl-L-methionine = an N(6)-methyl-2'-deoxyadenosine in DNA + S-adenosyl-L-homocysteine + H(+)</text>
        <dbReference type="Rhea" id="RHEA:15197"/>
        <dbReference type="Rhea" id="RHEA-COMP:12418"/>
        <dbReference type="Rhea" id="RHEA-COMP:12419"/>
        <dbReference type="ChEBI" id="CHEBI:15378"/>
        <dbReference type="ChEBI" id="CHEBI:57856"/>
        <dbReference type="ChEBI" id="CHEBI:59789"/>
        <dbReference type="ChEBI" id="CHEBI:90615"/>
        <dbReference type="ChEBI" id="CHEBI:90616"/>
        <dbReference type="EC" id="2.1.1.72"/>
    </reaction>
</comment>
<dbReference type="EMBL" id="BAAANL010000003">
    <property type="protein sequence ID" value="GAA1862482.1"/>
    <property type="molecule type" value="Genomic_DNA"/>
</dbReference>
<dbReference type="Proteomes" id="UP001501094">
    <property type="component" value="Unassembled WGS sequence"/>
</dbReference>
<dbReference type="InterPro" id="IPR023095">
    <property type="entry name" value="Ade_MeTrfase_dom_2"/>
</dbReference>
<reference evidence="7 8" key="1">
    <citation type="journal article" date="2019" name="Int. J. Syst. Evol. Microbiol.">
        <title>The Global Catalogue of Microorganisms (GCM) 10K type strain sequencing project: providing services to taxonomists for standard genome sequencing and annotation.</title>
        <authorList>
            <consortium name="The Broad Institute Genomics Platform"/>
            <consortium name="The Broad Institute Genome Sequencing Center for Infectious Disease"/>
            <person name="Wu L."/>
            <person name="Ma J."/>
        </authorList>
    </citation>
    <scope>NUCLEOTIDE SEQUENCE [LARGE SCALE GENOMIC DNA]</scope>
    <source>
        <strain evidence="7 8">JCM 14326</strain>
    </source>
</reference>
<evidence type="ECO:0000256" key="6">
    <source>
        <dbReference type="ARBA" id="ARBA00047942"/>
    </source>
</evidence>
<evidence type="ECO:0000256" key="2">
    <source>
        <dbReference type="ARBA" id="ARBA00011900"/>
    </source>
</evidence>
<dbReference type="Gene3D" id="1.10.1020.10">
    <property type="entry name" value="Adenine-specific Methyltransferase, Domain 2"/>
    <property type="match status" value="1"/>
</dbReference>
<accession>A0ABN2NC31</accession>
<evidence type="ECO:0000313" key="8">
    <source>
        <dbReference type="Proteomes" id="UP001501094"/>
    </source>
</evidence>
<proteinExistence type="inferred from homology"/>
<evidence type="ECO:0000256" key="3">
    <source>
        <dbReference type="ARBA" id="ARBA00022603"/>
    </source>
</evidence>
<evidence type="ECO:0000256" key="5">
    <source>
        <dbReference type="ARBA" id="ARBA00022691"/>
    </source>
</evidence>
<dbReference type="GO" id="GO:0032259">
    <property type="term" value="P:methylation"/>
    <property type="evidence" value="ECO:0007669"/>
    <property type="project" value="UniProtKB-KW"/>
</dbReference>
<dbReference type="InterPro" id="IPR012263">
    <property type="entry name" value="M_m6A_EcoRV"/>
</dbReference>
<keyword evidence="8" id="KW-1185">Reference proteome</keyword>
<evidence type="ECO:0000313" key="7">
    <source>
        <dbReference type="EMBL" id="GAA1862482.1"/>
    </source>
</evidence>
<comment type="similarity">
    <text evidence="1">Belongs to the N(4)/N(6)-methyltransferase family.</text>
</comment>
<organism evidence="7 8">
    <name type="scientific">Myceligenerans crystallogenes</name>
    <dbReference type="NCBI Taxonomy" id="316335"/>
    <lineage>
        <taxon>Bacteria</taxon>
        <taxon>Bacillati</taxon>
        <taxon>Actinomycetota</taxon>
        <taxon>Actinomycetes</taxon>
        <taxon>Micrococcales</taxon>
        <taxon>Promicromonosporaceae</taxon>
        <taxon>Myceligenerans</taxon>
    </lineage>
</organism>
<dbReference type="PIRSF" id="PIRSF000398">
    <property type="entry name" value="M_m6A_EcoRV"/>
    <property type="match status" value="1"/>
</dbReference>
<dbReference type="PANTHER" id="PTHR30481:SF2">
    <property type="entry name" value="SITE-SPECIFIC DNA-METHYLTRANSFERASE (ADENINE-SPECIFIC)"/>
    <property type="match status" value="1"/>
</dbReference>
<dbReference type="GO" id="GO:0008168">
    <property type="term" value="F:methyltransferase activity"/>
    <property type="evidence" value="ECO:0007669"/>
    <property type="project" value="UniProtKB-KW"/>
</dbReference>
<evidence type="ECO:0000256" key="1">
    <source>
        <dbReference type="ARBA" id="ARBA00006594"/>
    </source>
</evidence>
<keyword evidence="4" id="KW-0808">Transferase</keyword>
<name>A0ABN2NC31_9MICO</name>
<keyword evidence="5" id="KW-0949">S-adenosyl-L-methionine</keyword>
<dbReference type="RefSeq" id="WP_344102228.1">
    <property type="nucleotide sequence ID" value="NZ_BAAANL010000003.1"/>
</dbReference>
<evidence type="ECO:0000256" key="4">
    <source>
        <dbReference type="ARBA" id="ARBA00022679"/>
    </source>
</evidence>
<dbReference type="SUPFAM" id="SSF53335">
    <property type="entry name" value="S-adenosyl-L-methionine-dependent methyltransferases"/>
    <property type="match status" value="1"/>
</dbReference>
<dbReference type="EC" id="2.1.1.72" evidence="2"/>
<gene>
    <name evidence="7" type="ORF">GCM10009751_20350</name>
</gene>
<dbReference type="PANTHER" id="PTHR30481">
    <property type="entry name" value="DNA ADENINE METHYLASE"/>
    <property type="match status" value="1"/>
</dbReference>
<protein>
    <recommendedName>
        <fullName evidence="2">site-specific DNA-methyltransferase (adenine-specific)</fullName>
        <ecNumber evidence="2">2.1.1.72</ecNumber>
    </recommendedName>
</protein>
<dbReference type="InterPro" id="IPR012327">
    <property type="entry name" value="MeTrfase_D12"/>
</dbReference>
<keyword evidence="3 7" id="KW-0489">Methyltransferase</keyword>
<dbReference type="Gene3D" id="3.40.50.150">
    <property type="entry name" value="Vaccinia Virus protein VP39"/>
    <property type="match status" value="1"/>
</dbReference>
<dbReference type="PRINTS" id="PR00505">
    <property type="entry name" value="D12N6MTFRASE"/>
</dbReference>
<comment type="caution">
    <text evidence="7">The sequence shown here is derived from an EMBL/GenBank/DDBJ whole genome shotgun (WGS) entry which is preliminary data.</text>
</comment>
<sequence>MTHIATAPSTVKILASRRYGTLSPLRYPGGKAALAGLFADVISSLNLTSATYVEPYAGGAGAGIALLRQGLVDRLVINDFDVAVHAFWRSILEQTEEFVELVRTVPLTIDEWQVQRAKYRAADTSDPLSLGFAFFYLNRTNRSGVLRGGVIGGQAQTGNYKIDARFNRTTLAERITEIGKLAEHITVNDRDGRTIIKQYAKNPSAFMYIDPPYVRAGSRLYLNAFDARDHAELAKVVCDVEQAHWLMTYDIAPMIEELYVNNFQCRYELNYSARHPGLTDELMIASEGVARFLKARMQDQQPA</sequence>
<dbReference type="InterPro" id="IPR029063">
    <property type="entry name" value="SAM-dependent_MTases_sf"/>
</dbReference>